<dbReference type="EMBL" id="BOOH01000036">
    <property type="protein sequence ID" value="GIH77863.1"/>
    <property type="molecule type" value="Genomic_DNA"/>
</dbReference>
<gene>
    <name evidence="5" type="ORF">Plo01_42920</name>
</gene>
<dbReference type="GO" id="GO:0003677">
    <property type="term" value="F:DNA binding"/>
    <property type="evidence" value="ECO:0007669"/>
    <property type="project" value="UniProtKB-KW"/>
</dbReference>
<reference evidence="5 6" key="1">
    <citation type="submission" date="2021-01" db="EMBL/GenBank/DDBJ databases">
        <title>Whole genome shotgun sequence of Planobispora longispora NBRC 13918.</title>
        <authorList>
            <person name="Komaki H."/>
            <person name="Tamura T."/>
        </authorList>
    </citation>
    <scope>NUCLEOTIDE SEQUENCE [LARGE SCALE GENOMIC DNA]</scope>
    <source>
        <strain evidence="5 6">NBRC 13918</strain>
    </source>
</reference>
<dbReference type="CDD" id="cd17249">
    <property type="entry name" value="RMtype1_S_EcoR124I-TRD2-CR2_like"/>
    <property type="match status" value="1"/>
</dbReference>
<dbReference type="Proteomes" id="UP000616724">
    <property type="component" value="Unassembled WGS sequence"/>
</dbReference>
<proteinExistence type="inferred from homology"/>
<dbReference type="AlphaFoldDB" id="A0A8J3RTA3"/>
<sequence length="412" mass="45107">MCDLPDGWRPVRLRDTGTWLSGGTPSTDEPRFWGGDIPWISAASMKDFYIQDSDRRLTKSGSSAGTRLVEKGSVLFVVRGMSLKKEFRVGVAQREIAFGQDCKAIIPRHDIYGTFLALALKVRANEVLSMVDEAGHGTGRLPTDLISKLMVGVPPLPEQRRIAEVIDTLDSRISNLNLAMKKQLKTLDGVADQLLTEDASTVGLVRLGDSLVDIEAGWSPLCEEITPPPNKWGVLKVSAVTSGSYIASESKTLLPGMHPRPELEARAGDLILCRANGVKSLVGVTTLIRETPPKLMLSDKLMRLVTNRNIVDNAYLELALASAGVRRQIDAITSGSSGQNNISQGFVRMLRIHLPSLPRQRQVVACTEAGRDLMHGLKEERDKLLTLKRGLMEDLLTGRVRVSEAEAVLEDL</sequence>
<evidence type="ECO:0000259" key="4">
    <source>
        <dbReference type="Pfam" id="PF01420"/>
    </source>
</evidence>
<dbReference type="SUPFAM" id="SSF116734">
    <property type="entry name" value="DNA methylase specificity domain"/>
    <property type="match status" value="2"/>
</dbReference>
<keyword evidence="3" id="KW-0238">DNA-binding</keyword>
<evidence type="ECO:0000256" key="3">
    <source>
        <dbReference type="ARBA" id="ARBA00023125"/>
    </source>
</evidence>
<evidence type="ECO:0000313" key="5">
    <source>
        <dbReference type="EMBL" id="GIH77863.1"/>
    </source>
</evidence>
<name>A0A8J3RTA3_9ACTN</name>
<protein>
    <submittedName>
        <fullName evidence="5">Type I restriction-modification protein subunit S</fullName>
    </submittedName>
</protein>
<evidence type="ECO:0000256" key="1">
    <source>
        <dbReference type="ARBA" id="ARBA00010923"/>
    </source>
</evidence>
<comment type="caution">
    <text evidence="5">The sequence shown here is derived from an EMBL/GenBank/DDBJ whole genome shotgun (WGS) entry which is preliminary data.</text>
</comment>
<feature type="domain" description="Type I restriction modification DNA specificity" evidence="4">
    <location>
        <begin position="5"/>
        <end position="185"/>
    </location>
</feature>
<dbReference type="Gene3D" id="3.90.220.20">
    <property type="entry name" value="DNA methylase specificity domains"/>
    <property type="match status" value="2"/>
</dbReference>
<dbReference type="InterPro" id="IPR000055">
    <property type="entry name" value="Restrct_endonuc_typeI_TRD"/>
</dbReference>
<dbReference type="PANTHER" id="PTHR30408:SF12">
    <property type="entry name" value="TYPE I RESTRICTION ENZYME MJAVIII SPECIFICITY SUBUNIT"/>
    <property type="match status" value="1"/>
</dbReference>
<organism evidence="5 6">
    <name type="scientific">Planobispora longispora</name>
    <dbReference type="NCBI Taxonomy" id="28887"/>
    <lineage>
        <taxon>Bacteria</taxon>
        <taxon>Bacillati</taxon>
        <taxon>Actinomycetota</taxon>
        <taxon>Actinomycetes</taxon>
        <taxon>Streptosporangiales</taxon>
        <taxon>Streptosporangiaceae</taxon>
        <taxon>Planobispora</taxon>
    </lineage>
</organism>
<keyword evidence="2" id="KW-0680">Restriction system</keyword>
<dbReference type="Pfam" id="PF01420">
    <property type="entry name" value="Methylase_S"/>
    <property type="match status" value="1"/>
</dbReference>
<dbReference type="PANTHER" id="PTHR30408">
    <property type="entry name" value="TYPE-1 RESTRICTION ENZYME ECOKI SPECIFICITY PROTEIN"/>
    <property type="match status" value="1"/>
</dbReference>
<keyword evidence="6" id="KW-1185">Reference proteome</keyword>
<comment type="similarity">
    <text evidence="1">Belongs to the type-I restriction system S methylase family.</text>
</comment>
<dbReference type="InterPro" id="IPR044946">
    <property type="entry name" value="Restrct_endonuc_typeI_TRD_sf"/>
</dbReference>
<dbReference type="RefSeq" id="WP_203892424.1">
    <property type="nucleotide sequence ID" value="NZ_BOOH01000036.1"/>
</dbReference>
<evidence type="ECO:0000313" key="6">
    <source>
        <dbReference type="Proteomes" id="UP000616724"/>
    </source>
</evidence>
<accession>A0A8J3RTA3</accession>
<dbReference type="GO" id="GO:0009307">
    <property type="term" value="P:DNA restriction-modification system"/>
    <property type="evidence" value="ECO:0007669"/>
    <property type="project" value="UniProtKB-KW"/>
</dbReference>
<dbReference type="InterPro" id="IPR052021">
    <property type="entry name" value="Type-I_RS_S_subunit"/>
</dbReference>
<evidence type="ECO:0000256" key="2">
    <source>
        <dbReference type="ARBA" id="ARBA00022747"/>
    </source>
</evidence>